<feature type="compositionally biased region" description="Basic and acidic residues" evidence="1">
    <location>
        <begin position="1"/>
        <end position="25"/>
    </location>
</feature>
<proteinExistence type="predicted"/>
<reference evidence="2" key="1">
    <citation type="submission" date="2020-09" db="EMBL/GenBank/DDBJ databases">
        <title>Genome seq and assembly of Tianweitania sp.</title>
        <authorList>
            <person name="Chhetri G."/>
        </authorList>
    </citation>
    <scope>NUCLEOTIDE SEQUENCE</scope>
    <source>
        <strain evidence="2">Rool2</strain>
    </source>
</reference>
<protein>
    <submittedName>
        <fullName evidence="2">Uncharacterized protein</fullName>
    </submittedName>
</protein>
<evidence type="ECO:0000313" key="3">
    <source>
        <dbReference type="Proteomes" id="UP000643405"/>
    </source>
</evidence>
<sequence length="61" mass="6772">MKSKSDADKIHDDAKPQYVKSHEGADNSGVSSAEPRVITGDEDATFETHPDEKKSRREKSK</sequence>
<accession>A0A8J6PVS7</accession>
<dbReference type="RefSeq" id="WP_188166405.1">
    <property type="nucleotide sequence ID" value="NZ_JACVVX010000008.1"/>
</dbReference>
<feature type="compositionally biased region" description="Basic and acidic residues" evidence="1">
    <location>
        <begin position="46"/>
        <end position="61"/>
    </location>
</feature>
<evidence type="ECO:0000256" key="1">
    <source>
        <dbReference type="SAM" id="MobiDB-lite"/>
    </source>
</evidence>
<keyword evidence="3" id="KW-1185">Reference proteome</keyword>
<name>A0A8J6PVS7_9HYPH</name>
<feature type="region of interest" description="Disordered" evidence="1">
    <location>
        <begin position="1"/>
        <end position="61"/>
    </location>
</feature>
<organism evidence="2 3">
    <name type="scientific">Oryzicola mucosus</name>
    <dbReference type="NCBI Taxonomy" id="2767425"/>
    <lineage>
        <taxon>Bacteria</taxon>
        <taxon>Pseudomonadati</taxon>
        <taxon>Pseudomonadota</taxon>
        <taxon>Alphaproteobacteria</taxon>
        <taxon>Hyphomicrobiales</taxon>
        <taxon>Phyllobacteriaceae</taxon>
        <taxon>Oryzicola</taxon>
    </lineage>
</organism>
<dbReference type="EMBL" id="JACVVX010000008">
    <property type="protein sequence ID" value="MBD0416969.1"/>
    <property type="molecule type" value="Genomic_DNA"/>
</dbReference>
<evidence type="ECO:0000313" key="2">
    <source>
        <dbReference type="EMBL" id="MBD0416969.1"/>
    </source>
</evidence>
<gene>
    <name evidence="2" type="ORF">ICI42_20160</name>
</gene>
<comment type="caution">
    <text evidence="2">The sequence shown here is derived from an EMBL/GenBank/DDBJ whole genome shotgun (WGS) entry which is preliminary data.</text>
</comment>
<dbReference type="Proteomes" id="UP000643405">
    <property type="component" value="Unassembled WGS sequence"/>
</dbReference>
<dbReference type="AlphaFoldDB" id="A0A8J6PVS7"/>